<dbReference type="EMBL" id="BK003888">
    <property type="protein sequence ID" value="DAA02586.1"/>
    <property type="molecule type" value="Genomic_DNA"/>
</dbReference>
<gene>
    <name evidence="2" type="ORF">HDC07069</name>
</gene>
<organism evidence="2">
    <name type="scientific">Drosophila melanogaster</name>
    <name type="common">Fruit fly</name>
    <dbReference type="NCBI Taxonomy" id="7227"/>
    <lineage>
        <taxon>Eukaryota</taxon>
        <taxon>Metazoa</taxon>
        <taxon>Ecdysozoa</taxon>
        <taxon>Arthropoda</taxon>
        <taxon>Hexapoda</taxon>
        <taxon>Insecta</taxon>
        <taxon>Pterygota</taxon>
        <taxon>Neoptera</taxon>
        <taxon>Endopterygota</taxon>
        <taxon>Diptera</taxon>
        <taxon>Brachycera</taxon>
        <taxon>Muscomorpha</taxon>
        <taxon>Ephydroidea</taxon>
        <taxon>Drosophilidae</taxon>
        <taxon>Drosophila</taxon>
        <taxon>Sophophora</taxon>
    </lineage>
</organism>
<feature type="compositionally biased region" description="Pro residues" evidence="1">
    <location>
        <begin position="45"/>
        <end position="54"/>
    </location>
</feature>
<evidence type="ECO:0000313" key="2">
    <source>
        <dbReference type="EMBL" id="DAA02586.1"/>
    </source>
</evidence>
<reference evidence="2" key="1">
    <citation type="journal article" date="2003" name="Genome Biol.">
        <title>An integrated gene annotation and transcriptional profiling approach towards the full gene content of the Drosophila genome.</title>
        <authorList>
            <person name="Hild M."/>
            <person name="Beckmann B."/>
            <person name="Haas S.A."/>
            <person name="Koch B."/>
            <person name="Solovyev V."/>
            <person name="Busold C."/>
            <person name="Fellenberg K."/>
            <person name="Boutros M."/>
            <person name="Vingron M."/>
            <person name="Sauer F."/>
            <person name="Hoheisel J.D."/>
            <person name="Paro R."/>
        </authorList>
    </citation>
    <scope>NUCLEOTIDE SEQUENCE</scope>
</reference>
<evidence type="ECO:0000256" key="1">
    <source>
        <dbReference type="SAM" id="MobiDB-lite"/>
    </source>
</evidence>
<feature type="compositionally biased region" description="Pro residues" evidence="1">
    <location>
        <begin position="61"/>
        <end position="72"/>
    </location>
</feature>
<dbReference type="AlphaFoldDB" id="Q6IG78"/>
<sequence>MPIPMWLAGCSGSPWPFQLQDIHPYLPLECDKRPRRVLAKLSFPSPDPPDPPVPSEASEPSEPPDPPDPPVLQRPELAIKLKAPGQALSFAYLFEN</sequence>
<name>Q6IG78_DROME</name>
<accession>Q6IG78</accession>
<protein>
    <submittedName>
        <fullName evidence="2">HDC07069</fullName>
    </submittedName>
</protein>
<feature type="region of interest" description="Disordered" evidence="1">
    <location>
        <begin position="39"/>
        <end position="74"/>
    </location>
</feature>
<proteinExistence type="predicted"/>